<organism evidence="2 3">
    <name type="scientific">Pseudomonas reactans</name>
    <dbReference type="NCBI Taxonomy" id="117680"/>
    <lineage>
        <taxon>Bacteria</taxon>
        <taxon>Pseudomonadati</taxon>
        <taxon>Pseudomonadota</taxon>
        <taxon>Gammaproteobacteria</taxon>
        <taxon>Pseudomonadales</taxon>
        <taxon>Pseudomonadaceae</taxon>
        <taxon>Pseudomonas</taxon>
    </lineage>
</organism>
<evidence type="ECO:0000313" key="2">
    <source>
        <dbReference type="EMBL" id="NWE88041.1"/>
    </source>
</evidence>
<proteinExistence type="predicted"/>
<comment type="caution">
    <text evidence="2">The sequence shown here is derived from an EMBL/GenBank/DDBJ whole genome shotgun (WGS) entry which is preliminary data.</text>
</comment>
<evidence type="ECO:0000313" key="3">
    <source>
        <dbReference type="Proteomes" id="UP000585226"/>
    </source>
</evidence>
<gene>
    <name evidence="2" type="ORF">HX893_07860</name>
</gene>
<feature type="compositionally biased region" description="Pro residues" evidence="1">
    <location>
        <begin position="1555"/>
        <end position="1566"/>
    </location>
</feature>
<dbReference type="EMBL" id="JACASD010000017">
    <property type="protein sequence ID" value="NWE88041.1"/>
    <property type="molecule type" value="Genomic_DNA"/>
</dbReference>
<reference evidence="2 3" key="1">
    <citation type="submission" date="2020-04" db="EMBL/GenBank/DDBJ databases">
        <title>Molecular characterization of pseudomonads from Agaricus bisporus reveal novel blotch 2 pathogens in Western Europe.</title>
        <authorList>
            <person name="Taparia T."/>
            <person name="Krijger M."/>
            <person name="Haynes E."/>
            <person name="Elpinstone J.G."/>
            <person name="Noble R."/>
            <person name="Van Der Wolf J."/>
        </authorList>
    </citation>
    <scope>NUCLEOTIDE SEQUENCE [LARGE SCALE GENOMIC DNA]</scope>
    <source>
        <strain evidence="2 3">P8021</strain>
    </source>
</reference>
<protein>
    <submittedName>
        <fullName evidence="2">Uncharacterized protein</fullName>
    </submittedName>
</protein>
<name>A0A7Y8G0E7_9PSED</name>
<evidence type="ECO:0000256" key="1">
    <source>
        <dbReference type="SAM" id="MobiDB-lite"/>
    </source>
</evidence>
<accession>A0A7Y8G0E7</accession>
<dbReference type="Proteomes" id="UP000585226">
    <property type="component" value="Unassembled WGS sequence"/>
</dbReference>
<sequence length="1874" mass="208637">MTPSPLEVTQQPTDHVAQLMVKWNDAVTEILRAQPSLTFCANQLVLEALAKSLDKHPTEHLYLKNPEDSLIDSPSANDRTLKTLVQEALHQCRIPAYYHQRSDFYLYKNGAFVRLGDAGQIAIRTLMNQLLGVEYYLNDLNQFWRSNQSATQQPRSTYIAQALAFLIQCEASLRFETASLDPASVALVRQLGTAALPSTLNLFHLNLQDTTGPDELALVGAFALCTWPLDEHRTSNPTVLYLPRQGLIGFTSPTALKTHITRLFKTEPGREQLLVSLAHRHHPAFTSLAPRANRDARVNLMPVTGVEHFFQHQVGLLLSKQRQDIEYHWAVHRDAPEGVVKKIDQAASLFALLDFSRSITQHARPLLITRAQQRGAAVTAQQQLMQAQADRLIDFPGLLAQLNSLQAGATQQPLADAFFTPHRQSPLFKACARAVEVLNKLKDDSDFADWMRQRSRPAEIDWSPLRVLEKLVNNQPALVDSPLTRFTVQGVLLPLSTVPIYWRNDVNVLIAARRDVGDGIRADGTVRLDLALKFYAVPIAADNPLQQMIERLQEHAASLSLDLGAGELPFDQLMDEQDDANLQRRINQQLITGNDSIFKQLTLHFLTPQREAQALKTPTVVLEQWFKTRQCLEFANQLVRALDWYTAEGENPPEKVLRNLVWRALWLNFERPKGKARTTVAGEEIATPLHWGYNYSYIHRQLEQSLSHNCQLTPGGIQLAKRLLQQACASEVWVRDIPDDLHYASSIAWVNFKAAVALAHAITPGSAQHMTFPQLLGLLATTSERATPEQTLVIALARLEPTLEWAKANGVLPSASNEYTPEQAQLAVEALEQHEQEITQATATISQAPPGRWRFTTDAAFEQGFNDYLSGAKSAYQTLIRALLPNLPLPDRSAIENGEVTLYALRQELQHVTVERETPQNIAAARGRHGFIIQARDKHRTTYYEVFPRAAVIRARPDIQTLTVNGKVVVESTGGSSRSSKAAFRRATSMPFDWAAYQQGQRPRKTVSSLLIAEPIGQVLPATAPDPSEYLRAAQTLTSARSRQLAAIVADALFHTDESQLKLAAERNTSALEAAHETINDFSFYAKMLVPFWGGIEDIASGDPQRVESGALSLFTDVLSFAAPIGKYVGGSTRLVAQAGRISFQAALPRFAALTKTFLLASLKELNPLEAVPSLLKIGGLSALRLSVAAARQVDAGLALFRKTLVKPSFMPSGRTLQSVDPQTWKPLETQDSLFTVEGIDHVPMRSVGTDLLPEYRLIDPLTNQAFGPRYIPFGEEGLQRIPDLDGYIAHVPYEQSAEFSRRANGVYDGKNQQSYVRSRGQWYGVETRHGLAGDTEFYIVHPHNKTRPAHRIVNKDGVWTPVGESGHAGGKRLEELKKAKAERDAHYQQAYETMDTATRLLDQATQSTEFNTINLLFDKSFLHQEAVQELGLVHARHTELRIFDPKDFATTPDFGRSRLSDAIDVANNLRPRYAAVVDDLEGYLEAQQKSLHRVKETGAFQGQDTLTLKPLYDFLDAKRSAVNTIIEQTKALKSLLDAELERMLDTLEKLPAPKAGPSPVTPPAPGTSKLSTQPTPKNRIPILIAGDQPRTTKTVLAKPRTENSDVADILDSEDQRIATYIKSGEDKLWIKSTIQVKEPSAPASSNQTNLTQELNAAAKKMQDVLEEQDDLIVFYRNKASAEPAGVEDRIRLGATKLNQGADDLEAACTTVINETARQGLLAQVRHFREHATRLNTMAKLLRLDLVIKQAPDANALEFLHSQPGVLSTRKTLDRVAGTRQSKKPGTEKWIKVPDFLDEFEIHAKGKLWAYAHLHYEQASHSVPAKSHLKTPAQRALGATAQVEAARQGRRLDIHRAEIYWPQAKRVFYPDAGR</sequence>
<feature type="region of interest" description="Disordered" evidence="1">
    <location>
        <begin position="1551"/>
        <end position="1581"/>
    </location>
</feature>